<dbReference type="GO" id="GO:0004553">
    <property type="term" value="F:hydrolase activity, hydrolyzing O-glycosyl compounds"/>
    <property type="evidence" value="ECO:0007669"/>
    <property type="project" value="InterPro"/>
</dbReference>
<feature type="active site" description="Proton acceptor" evidence="5">
    <location>
        <position position="34"/>
    </location>
</feature>
<dbReference type="Gene3D" id="2.115.10.20">
    <property type="entry name" value="Glycosyl hydrolase domain, family 43"/>
    <property type="match status" value="1"/>
</dbReference>
<proteinExistence type="inferred from homology"/>
<keyword evidence="3 7" id="KW-0378">Hydrolase</keyword>
<evidence type="ECO:0000256" key="7">
    <source>
        <dbReference type="RuleBase" id="RU361187"/>
    </source>
</evidence>
<sequence>MYRILLSLFILLGTIMPAQASSTFTNPILGDGADPWVVRHDDGFYYYTQTTGSDIMLWRTKDITDLENAEHKVVWMPAQGAVNGTHLWAPELHLLDGRWYIYFAASDGDMARQRMYVLQSKGVDPFGEYTFPAGTQEGKMADASDKWAIDGTVLDYRGERYFIWSGWEGEVNNQQRLYIARMASPWQLAGPRVEISRPELAWERIGTPQVNEAPQVLLSPGGRLFLTYSASGSWTDDYCLGLLALEGEDPMNPAHWRKRPQPVFSKDEALGVYGPGHNGFFIDDGGRPWLIHHAAKFKGAGWNREIHLQPFDWDARGLPSFGLPVGTSRQQMAPR</sequence>
<feature type="signal peptide" evidence="8">
    <location>
        <begin position="1"/>
        <end position="20"/>
    </location>
</feature>
<evidence type="ECO:0000313" key="11">
    <source>
        <dbReference type="Proteomes" id="UP000502006"/>
    </source>
</evidence>
<evidence type="ECO:0000313" key="10">
    <source>
        <dbReference type="EMBL" id="QJT39349.1"/>
    </source>
</evidence>
<dbReference type="EMBL" id="CP038444">
    <property type="protein sequence ID" value="QJT31760.1"/>
    <property type="molecule type" value="Genomic_DNA"/>
</dbReference>
<evidence type="ECO:0000256" key="5">
    <source>
        <dbReference type="PIRSR" id="PIRSR606710-1"/>
    </source>
</evidence>
<dbReference type="SUPFAM" id="SSF75005">
    <property type="entry name" value="Arabinanase/levansucrase/invertase"/>
    <property type="match status" value="1"/>
</dbReference>
<accession>A0AAE7AIF7</accession>
<evidence type="ECO:0000256" key="2">
    <source>
        <dbReference type="ARBA" id="ARBA00022729"/>
    </source>
</evidence>
<keyword evidence="4 7" id="KW-0326">Glycosidase</keyword>
<evidence type="ECO:0000256" key="6">
    <source>
        <dbReference type="PIRSR" id="PIRSR606710-2"/>
    </source>
</evidence>
<dbReference type="RefSeq" id="WP_042649272.1">
    <property type="nucleotide sequence ID" value="NZ_CP050786.1"/>
</dbReference>
<evidence type="ECO:0000256" key="1">
    <source>
        <dbReference type="ARBA" id="ARBA00009865"/>
    </source>
</evidence>
<name>A0AAE7AIF7_AERME</name>
<evidence type="ECO:0000313" key="9">
    <source>
        <dbReference type="EMBL" id="QJT31760.1"/>
    </source>
</evidence>
<feature type="active site" description="Proton donor" evidence="5">
    <location>
        <position position="212"/>
    </location>
</feature>
<dbReference type="PANTHER" id="PTHR43817">
    <property type="entry name" value="GLYCOSYL HYDROLASE"/>
    <property type="match status" value="1"/>
</dbReference>
<dbReference type="PIRSF" id="PIRSF025414">
    <property type="entry name" value="Alpha-L-arabinofuranosidase"/>
    <property type="match status" value="1"/>
</dbReference>
<organism evidence="9 11">
    <name type="scientific">Aeromonas media</name>
    <dbReference type="NCBI Taxonomy" id="651"/>
    <lineage>
        <taxon>Bacteria</taxon>
        <taxon>Pseudomonadati</taxon>
        <taxon>Pseudomonadota</taxon>
        <taxon>Gammaproteobacteria</taxon>
        <taxon>Aeromonadales</taxon>
        <taxon>Aeromonadaceae</taxon>
        <taxon>Aeromonas</taxon>
    </lineage>
</organism>
<reference evidence="11 12" key="1">
    <citation type="submission" date="2019-03" db="EMBL/GenBank/DDBJ databases">
        <title>Novel transposon Tn6433 accelerates the dissemination of tet(E) in Aeromonas from aerobic biofilm under oxytetracycline stress.</title>
        <authorList>
            <person name="Shi Y."/>
            <person name="Tian Z."/>
            <person name="Zhang Y."/>
            <person name="Zhang H."/>
            <person name="Yang M."/>
        </authorList>
    </citation>
    <scope>NUCLEOTIDE SEQUENCE [LARGE SCALE GENOMIC DNA]</scope>
    <source>
        <strain evidence="10 12">R50-22</strain>
        <strain evidence="9 11">T5-8</strain>
    </source>
</reference>
<dbReference type="InterPro" id="IPR006710">
    <property type="entry name" value="Glyco_hydro_43"/>
</dbReference>
<dbReference type="AlphaFoldDB" id="A0AAE7AIF7"/>
<evidence type="ECO:0000256" key="4">
    <source>
        <dbReference type="ARBA" id="ARBA00023295"/>
    </source>
</evidence>
<dbReference type="Pfam" id="PF04616">
    <property type="entry name" value="Glyco_hydro_43"/>
    <property type="match status" value="1"/>
</dbReference>
<evidence type="ECO:0000256" key="3">
    <source>
        <dbReference type="ARBA" id="ARBA00022801"/>
    </source>
</evidence>
<dbReference type="PANTHER" id="PTHR43817:SF1">
    <property type="entry name" value="HYDROLASE, FAMILY 43, PUTATIVE (AFU_ORTHOLOGUE AFUA_3G01660)-RELATED"/>
    <property type="match status" value="1"/>
</dbReference>
<dbReference type="GO" id="GO:0005975">
    <property type="term" value="P:carbohydrate metabolic process"/>
    <property type="evidence" value="ECO:0007669"/>
    <property type="project" value="InterPro"/>
</dbReference>
<evidence type="ECO:0000256" key="8">
    <source>
        <dbReference type="SAM" id="SignalP"/>
    </source>
</evidence>
<dbReference type="Proteomes" id="UP000502657">
    <property type="component" value="Chromosome"/>
</dbReference>
<dbReference type="InterPro" id="IPR023296">
    <property type="entry name" value="Glyco_hydro_beta-prop_sf"/>
</dbReference>
<feature type="chain" id="PRO_5042231543" evidence="8">
    <location>
        <begin position="21"/>
        <end position="335"/>
    </location>
</feature>
<keyword evidence="12" id="KW-1185">Reference proteome</keyword>
<protein>
    <submittedName>
        <fullName evidence="9">Glycosyl hydrolase family 43</fullName>
    </submittedName>
</protein>
<dbReference type="Proteomes" id="UP000502006">
    <property type="component" value="Chromosome"/>
</dbReference>
<dbReference type="CDD" id="cd18820">
    <property type="entry name" value="GH43_LbAraf43-like"/>
    <property type="match status" value="1"/>
</dbReference>
<feature type="site" description="Important for catalytic activity, responsible for pKa modulation of the active site Glu and correct orientation of both the proton donor and substrate" evidence="6">
    <location>
        <position position="150"/>
    </location>
</feature>
<dbReference type="InterPro" id="IPR016828">
    <property type="entry name" value="Alpha-L-arabinofuranosidase"/>
</dbReference>
<dbReference type="EMBL" id="CP038448">
    <property type="protein sequence ID" value="QJT39349.1"/>
    <property type="molecule type" value="Genomic_DNA"/>
</dbReference>
<gene>
    <name evidence="9" type="ORF">E4186_17365</name>
    <name evidence="10" type="ORF">E4188_13125</name>
</gene>
<keyword evidence="2 8" id="KW-0732">Signal</keyword>
<evidence type="ECO:0000313" key="12">
    <source>
        <dbReference type="Proteomes" id="UP000502657"/>
    </source>
</evidence>
<comment type="similarity">
    <text evidence="1 7">Belongs to the glycosyl hydrolase 43 family.</text>
</comment>